<keyword evidence="6" id="KW-1185">Reference proteome</keyword>
<accession>A0A6P1TIK5</accession>
<dbReference type="KEGG" id="anr:Ana3638_02955"/>
<gene>
    <name evidence="5" type="ORF">Ana3638_02955</name>
</gene>
<proteinExistence type="predicted"/>
<dbReference type="Pfam" id="PF12833">
    <property type="entry name" value="HTH_18"/>
    <property type="match status" value="1"/>
</dbReference>
<evidence type="ECO:0000313" key="5">
    <source>
        <dbReference type="EMBL" id="QHQ59881.1"/>
    </source>
</evidence>
<dbReference type="InterPro" id="IPR050959">
    <property type="entry name" value="MarA-like"/>
</dbReference>
<dbReference type="InterPro" id="IPR009057">
    <property type="entry name" value="Homeodomain-like_sf"/>
</dbReference>
<dbReference type="PROSITE" id="PS01124">
    <property type="entry name" value="HTH_ARAC_FAMILY_2"/>
    <property type="match status" value="1"/>
</dbReference>
<dbReference type="RefSeq" id="WP_161836717.1">
    <property type="nucleotide sequence ID" value="NZ_CP048000.1"/>
</dbReference>
<keyword evidence="2" id="KW-0238">DNA-binding</keyword>
<dbReference type="Proteomes" id="UP000464314">
    <property type="component" value="Chromosome"/>
</dbReference>
<feature type="domain" description="HTH araC/xylS-type" evidence="4">
    <location>
        <begin position="7"/>
        <end position="105"/>
    </location>
</feature>
<evidence type="ECO:0000259" key="4">
    <source>
        <dbReference type="PROSITE" id="PS01124"/>
    </source>
</evidence>
<evidence type="ECO:0000256" key="3">
    <source>
        <dbReference type="ARBA" id="ARBA00023163"/>
    </source>
</evidence>
<keyword evidence="3" id="KW-0804">Transcription</keyword>
<dbReference type="InterPro" id="IPR018060">
    <property type="entry name" value="HTH_AraC"/>
</dbReference>
<dbReference type="InterPro" id="IPR018062">
    <property type="entry name" value="HTH_AraC-typ_CS"/>
</dbReference>
<name>A0A6P1TIK5_9FIRM</name>
<evidence type="ECO:0000313" key="6">
    <source>
        <dbReference type="Proteomes" id="UP000464314"/>
    </source>
</evidence>
<dbReference type="SMART" id="SM00342">
    <property type="entry name" value="HTH_ARAC"/>
    <property type="match status" value="1"/>
</dbReference>
<dbReference type="EMBL" id="CP048000">
    <property type="protein sequence ID" value="QHQ59881.1"/>
    <property type="molecule type" value="Genomic_DNA"/>
</dbReference>
<organism evidence="5 6">
    <name type="scientific">Anaerocolumna sedimenticola</name>
    <dbReference type="NCBI Taxonomy" id="2696063"/>
    <lineage>
        <taxon>Bacteria</taxon>
        <taxon>Bacillati</taxon>
        <taxon>Bacillota</taxon>
        <taxon>Clostridia</taxon>
        <taxon>Lachnospirales</taxon>
        <taxon>Lachnospiraceae</taxon>
        <taxon>Anaerocolumna</taxon>
    </lineage>
</organism>
<dbReference type="GO" id="GO:0043565">
    <property type="term" value="F:sequence-specific DNA binding"/>
    <property type="evidence" value="ECO:0007669"/>
    <property type="project" value="InterPro"/>
</dbReference>
<dbReference type="SUPFAM" id="SSF46689">
    <property type="entry name" value="Homeodomain-like"/>
    <property type="match status" value="2"/>
</dbReference>
<dbReference type="PRINTS" id="PR00032">
    <property type="entry name" value="HTHARAC"/>
</dbReference>
<evidence type="ECO:0000256" key="1">
    <source>
        <dbReference type="ARBA" id="ARBA00023015"/>
    </source>
</evidence>
<dbReference type="PANTHER" id="PTHR47504">
    <property type="entry name" value="RIGHT ORIGIN-BINDING PROTEIN"/>
    <property type="match status" value="1"/>
</dbReference>
<dbReference type="PROSITE" id="PS00041">
    <property type="entry name" value="HTH_ARAC_FAMILY_1"/>
    <property type="match status" value="1"/>
</dbReference>
<dbReference type="AlphaFoldDB" id="A0A6P1TIK5"/>
<protein>
    <submittedName>
        <fullName evidence="5">Helix-turn-helix domain-containing protein</fullName>
    </submittedName>
</protein>
<dbReference type="InterPro" id="IPR020449">
    <property type="entry name" value="Tscrpt_reg_AraC-type_HTH"/>
</dbReference>
<sequence>MSVKTIETMIDWVENNIEETPTLEAMAKYVGYSSYYCSSKFHEAVGISFKEYVQQRKLALAVSQLMNTNKRILDIAVQYGFSSNEAFTRAFSKLYGCSPNEYRKQSN</sequence>
<dbReference type="Gene3D" id="1.10.10.60">
    <property type="entry name" value="Homeodomain-like"/>
    <property type="match status" value="2"/>
</dbReference>
<keyword evidence="1" id="KW-0805">Transcription regulation</keyword>
<dbReference type="GO" id="GO:0003700">
    <property type="term" value="F:DNA-binding transcription factor activity"/>
    <property type="evidence" value="ECO:0007669"/>
    <property type="project" value="InterPro"/>
</dbReference>
<reference evidence="5 6" key="1">
    <citation type="submission" date="2020-01" db="EMBL/GenBank/DDBJ databases">
        <title>Genome analysis of Anaerocolumna sp. CBA3638.</title>
        <authorList>
            <person name="Kim J."/>
            <person name="Roh S.W."/>
        </authorList>
    </citation>
    <scope>NUCLEOTIDE SEQUENCE [LARGE SCALE GENOMIC DNA]</scope>
    <source>
        <strain evidence="5 6">CBA3638</strain>
    </source>
</reference>
<evidence type="ECO:0000256" key="2">
    <source>
        <dbReference type="ARBA" id="ARBA00023125"/>
    </source>
</evidence>
<dbReference type="PANTHER" id="PTHR47504:SF6">
    <property type="entry name" value="ARAC-FAMILY TRANSCRIPTIONAL REGULATOR"/>
    <property type="match status" value="1"/>
</dbReference>